<evidence type="ECO:0000259" key="5">
    <source>
        <dbReference type="Pfam" id="PF00849"/>
    </source>
</evidence>
<dbReference type="CDD" id="cd02869">
    <property type="entry name" value="PseudoU_synth_RluA_like"/>
    <property type="match status" value="1"/>
</dbReference>
<dbReference type="EMBL" id="AYYQ01000002">
    <property type="protein sequence ID" value="KRM69713.1"/>
    <property type="molecule type" value="Genomic_DNA"/>
</dbReference>
<dbReference type="AlphaFoldDB" id="A0A0R2AQZ4"/>
<dbReference type="PROSITE" id="PS01129">
    <property type="entry name" value="PSI_RLU"/>
    <property type="match status" value="1"/>
</dbReference>
<comment type="caution">
    <text evidence="6">The sequence shown here is derived from an EMBL/GenBank/DDBJ whole genome shotgun (WGS) entry which is preliminary data.</text>
</comment>
<feature type="active site" evidence="3">
    <location>
        <position position="138"/>
    </location>
</feature>
<proteinExistence type="inferred from homology"/>
<dbReference type="PATRIC" id="fig|1423781.4.peg.920"/>
<accession>A0A0R2AQZ4</accession>
<evidence type="ECO:0000256" key="3">
    <source>
        <dbReference type="PIRSR" id="PIRSR606225-1"/>
    </source>
</evidence>
<feature type="domain" description="Pseudouridine synthase RsuA/RluA-like" evidence="5">
    <location>
        <begin position="93"/>
        <end position="243"/>
    </location>
</feature>
<comment type="similarity">
    <text evidence="2 4">Belongs to the pseudouridine synthase RluA family.</text>
</comment>
<dbReference type="SUPFAM" id="SSF55120">
    <property type="entry name" value="Pseudouridine synthase"/>
    <property type="match status" value="1"/>
</dbReference>
<dbReference type="GO" id="GO:0009982">
    <property type="term" value="F:pseudouridine synthase activity"/>
    <property type="evidence" value="ECO:0007669"/>
    <property type="project" value="InterPro"/>
</dbReference>
<organism evidence="6 7">
    <name type="scientific">Apilactobacillus ozensis DSM 23829 = JCM 17196</name>
    <dbReference type="NCBI Taxonomy" id="1423781"/>
    <lineage>
        <taxon>Bacteria</taxon>
        <taxon>Bacillati</taxon>
        <taxon>Bacillota</taxon>
        <taxon>Bacilli</taxon>
        <taxon>Lactobacillales</taxon>
        <taxon>Lactobacillaceae</taxon>
        <taxon>Apilactobacillus</taxon>
    </lineage>
</organism>
<evidence type="ECO:0000256" key="1">
    <source>
        <dbReference type="ARBA" id="ARBA00000073"/>
    </source>
</evidence>
<dbReference type="InterPro" id="IPR050188">
    <property type="entry name" value="RluA_PseudoU_synthase"/>
</dbReference>
<dbReference type="PANTHER" id="PTHR21600">
    <property type="entry name" value="MITOCHONDRIAL RNA PSEUDOURIDINE SYNTHASE"/>
    <property type="match status" value="1"/>
</dbReference>
<dbReference type="EC" id="5.4.99.-" evidence="4"/>
<dbReference type="InterPro" id="IPR006224">
    <property type="entry name" value="PsdUridine_synth_RluA-like_CS"/>
</dbReference>
<dbReference type="InterPro" id="IPR006145">
    <property type="entry name" value="PsdUridine_synth_RsuA/RluA"/>
</dbReference>
<sequence>MKTWSYNLTVNSEKDVNLKSYLANELLIPKHLIYSLRKDKRILINENYLPMNFNVKNNDKLTLIFKENDFTLPVQNILPDNSKNISIIYENGDLIVVNKPHGIKTHPNYKSEKGTLLNFVESYLNQNNQHAYMIHRLDKETSGAIIIGKNPAVVPILVRLIKEKTIKRYYLAWVNGTLVNNHGLLTEPIGFDNQDPRKRKVNGANAKQALTQYKVIKTKNNNSLLEVELQTGRTHQIRVHLSHIGHPIIGDPLYNKINDNHQMLLQSWKMRLTLPFSMKTITLKINEDNLI</sequence>
<evidence type="ECO:0000313" key="7">
    <source>
        <dbReference type="Proteomes" id="UP000052012"/>
    </source>
</evidence>
<dbReference type="STRING" id="1423781.FD06_GL000886"/>
<dbReference type="OrthoDB" id="9773999at2"/>
<dbReference type="Proteomes" id="UP000052012">
    <property type="component" value="Unassembled WGS sequence"/>
</dbReference>
<evidence type="ECO:0000313" key="6">
    <source>
        <dbReference type="EMBL" id="KRM69713.1"/>
    </source>
</evidence>
<reference evidence="6 7" key="1">
    <citation type="journal article" date="2015" name="Genome Announc.">
        <title>Expanding the biotechnology potential of lactobacilli through comparative genomics of 213 strains and associated genera.</title>
        <authorList>
            <person name="Sun Z."/>
            <person name="Harris H.M."/>
            <person name="McCann A."/>
            <person name="Guo C."/>
            <person name="Argimon S."/>
            <person name="Zhang W."/>
            <person name="Yang X."/>
            <person name="Jeffery I.B."/>
            <person name="Cooney J.C."/>
            <person name="Kagawa T.F."/>
            <person name="Liu W."/>
            <person name="Song Y."/>
            <person name="Salvetti E."/>
            <person name="Wrobel A."/>
            <person name="Rasinkangas P."/>
            <person name="Parkhill J."/>
            <person name="Rea M.C."/>
            <person name="O'Sullivan O."/>
            <person name="Ritari J."/>
            <person name="Douillard F.P."/>
            <person name="Paul Ross R."/>
            <person name="Yang R."/>
            <person name="Briner A.E."/>
            <person name="Felis G.E."/>
            <person name="de Vos W.M."/>
            <person name="Barrangou R."/>
            <person name="Klaenhammer T.R."/>
            <person name="Caufield P.W."/>
            <person name="Cui Y."/>
            <person name="Zhang H."/>
            <person name="O'Toole P.W."/>
        </authorList>
    </citation>
    <scope>NUCLEOTIDE SEQUENCE [LARGE SCALE GENOMIC DNA]</scope>
    <source>
        <strain evidence="6 7">DSM 23829</strain>
    </source>
</reference>
<protein>
    <recommendedName>
        <fullName evidence="4">Pseudouridine synthase</fullName>
        <ecNumber evidence="4">5.4.99.-</ecNumber>
    </recommendedName>
</protein>
<gene>
    <name evidence="6" type="ORF">FD06_GL000886</name>
</gene>
<dbReference type="InterPro" id="IPR020103">
    <property type="entry name" value="PsdUridine_synth_cat_dom_sf"/>
</dbReference>
<dbReference type="PANTHER" id="PTHR21600:SF87">
    <property type="entry name" value="RNA PSEUDOURIDYLATE SYNTHASE DOMAIN-CONTAINING PROTEIN 1"/>
    <property type="match status" value="1"/>
</dbReference>
<dbReference type="GO" id="GO:0003723">
    <property type="term" value="F:RNA binding"/>
    <property type="evidence" value="ECO:0007669"/>
    <property type="project" value="InterPro"/>
</dbReference>
<evidence type="ECO:0000256" key="4">
    <source>
        <dbReference type="RuleBase" id="RU362028"/>
    </source>
</evidence>
<dbReference type="Pfam" id="PF00849">
    <property type="entry name" value="PseudoU_synth_2"/>
    <property type="match status" value="1"/>
</dbReference>
<dbReference type="NCBIfam" id="TIGR00005">
    <property type="entry name" value="rluA_subfam"/>
    <property type="match status" value="1"/>
</dbReference>
<dbReference type="Gene3D" id="3.30.2350.10">
    <property type="entry name" value="Pseudouridine synthase"/>
    <property type="match status" value="1"/>
</dbReference>
<dbReference type="GO" id="GO:0000455">
    <property type="term" value="P:enzyme-directed rRNA pseudouridine synthesis"/>
    <property type="evidence" value="ECO:0007669"/>
    <property type="project" value="TreeGrafter"/>
</dbReference>
<comment type="catalytic activity">
    <reaction evidence="1 4">
        <text>a uridine in RNA = a pseudouridine in RNA</text>
        <dbReference type="Rhea" id="RHEA:48348"/>
        <dbReference type="Rhea" id="RHEA-COMP:12068"/>
        <dbReference type="Rhea" id="RHEA-COMP:12069"/>
        <dbReference type="ChEBI" id="CHEBI:65314"/>
        <dbReference type="ChEBI" id="CHEBI:65315"/>
    </reaction>
</comment>
<name>A0A0R2AQZ4_9LACO</name>
<evidence type="ECO:0000256" key="2">
    <source>
        <dbReference type="ARBA" id="ARBA00010876"/>
    </source>
</evidence>
<dbReference type="GO" id="GO:0140098">
    <property type="term" value="F:catalytic activity, acting on RNA"/>
    <property type="evidence" value="ECO:0007669"/>
    <property type="project" value="UniProtKB-ARBA"/>
</dbReference>
<comment type="function">
    <text evidence="4">Responsible for synthesis of pseudouridine from uracil.</text>
</comment>
<keyword evidence="7" id="KW-1185">Reference proteome</keyword>
<dbReference type="RefSeq" id="WP_054657493.1">
    <property type="nucleotide sequence ID" value="NZ_AYYQ01000002.1"/>
</dbReference>
<dbReference type="InterPro" id="IPR006225">
    <property type="entry name" value="PsdUridine_synth_RluC/D"/>
</dbReference>
<keyword evidence="4" id="KW-0413">Isomerase</keyword>